<dbReference type="PROSITE" id="PS00170">
    <property type="entry name" value="CSA_PPIASE_1"/>
    <property type="match status" value="1"/>
</dbReference>
<dbReference type="InterPro" id="IPR044666">
    <property type="entry name" value="Cyclophilin_A-like"/>
</dbReference>
<keyword evidence="4 5" id="KW-0413">Isomerase</keyword>
<dbReference type="PANTHER" id="PTHR45625:SF4">
    <property type="entry name" value="PEPTIDYLPROLYL ISOMERASE DOMAIN AND WD REPEAT-CONTAINING PROTEIN 1"/>
    <property type="match status" value="1"/>
</dbReference>
<dbReference type="Gene3D" id="2.40.100.10">
    <property type="entry name" value="Cyclophilin-like"/>
    <property type="match status" value="1"/>
</dbReference>
<dbReference type="PANTHER" id="PTHR45625">
    <property type="entry name" value="PEPTIDYL-PROLYL CIS-TRANS ISOMERASE-RELATED"/>
    <property type="match status" value="1"/>
</dbReference>
<gene>
    <name evidence="7" type="ORF">GCM10010449_04060</name>
</gene>
<keyword evidence="8" id="KW-1185">Reference proteome</keyword>
<dbReference type="Proteomes" id="UP001501637">
    <property type="component" value="Unassembled WGS sequence"/>
</dbReference>
<keyword evidence="3 5" id="KW-0697">Rotamase</keyword>
<comment type="function">
    <text evidence="1 5">PPIases accelerate the folding of proteins. It catalyzes the cis-trans isomerization of proline imidic peptide bonds in oligopeptides.</text>
</comment>
<comment type="caution">
    <text evidence="7">The sequence shown here is derived from an EMBL/GenBank/DDBJ whole genome shotgun (WGS) entry which is preliminary data.</text>
</comment>
<evidence type="ECO:0000256" key="3">
    <source>
        <dbReference type="ARBA" id="ARBA00023110"/>
    </source>
</evidence>
<feature type="domain" description="PPIase cyclophilin-type" evidence="6">
    <location>
        <begin position="14"/>
        <end position="172"/>
    </location>
</feature>
<organism evidence="7 8">
    <name type="scientific">Streptomyces rectiviolaceus</name>
    <dbReference type="NCBI Taxonomy" id="332591"/>
    <lineage>
        <taxon>Bacteria</taxon>
        <taxon>Bacillati</taxon>
        <taxon>Actinomycetota</taxon>
        <taxon>Actinomycetes</taxon>
        <taxon>Kitasatosporales</taxon>
        <taxon>Streptomycetaceae</taxon>
        <taxon>Streptomyces</taxon>
    </lineage>
</organism>
<evidence type="ECO:0000256" key="2">
    <source>
        <dbReference type="ARBA" id="ARBA00007365"/>
    </source>
</evidence>
<evidence type="ECO:0000259" key="6">
    <source>
        <dbReference type="PROSITE" id="PS50072"/>
    </source>
</evidence>
<proteinExistence type="inferred from homology"/>
<dbReference type="SUPFAM" id="SSF50891">
    <property type="entry name" value="Cyclophilin-like"/>
    <property type="match status" value="1"/>
</dbReference>
<dbReference type="InterPro" id="IPR024936">
    <property type="entry name" value="Cyclophilin-type_PPIase"/>
</dbReference>
<evidence type="ECO:0000256" key="1">
    <source>
        <dbReference type="ARBA" id="ARBA00002388"/>
    </source>
</evidence>
<dbReference type="InterPro" id="IPR029000">
    <property type="entry name" value="Cyclophilin-like_dom_sf"/>
</dbReference>
<comment type="similarity">
    <text evidence="2 5">Belongs to the cyclophilin-type PPIase family.</text>
</comment>
<evidence type="ECO:0000313" key="8">
    <source>
        <dbReference type="Proteomes" id="UP001501637"/>
    </source>
</evidence>
<dbReference type="EMBL" id="BAAAUG010000010">
    <property type="protein sequence ID" value="GAA3083322.1"/>
    <property type="molecule type" value="Genomic_DNA"/>
</dbReference>
<dbReference type="InterPro" id="IPR020892">
    <property type="entry name" value="Cyclophilin-type_PPIase_CS"/>
</dbReference>
<reference evidence="8" key="1">
    <citation type="journal article" date="2019" name="Int. J. Syst. Evol. Microbiol.">
        <title>The Global Catalogue of Microorganisms (GCM) 10K type strain sequencing project: providing services to taxonomists for standard genome sequencing and annotation.</title>
        <authorList>
            <consortium name="The Broad Institute Genomics Platform"/>
            <consortium name="The Broad Institute Genome Sequencing Center for Infectious Disease"/>
            <person name="Wu L."/>
            <person name="Ma J."/>
        </authorList>
    </citation>
    <scope>NUCLEOTIDE SEQUENCE [LARGE SCALE GENOMIC DNA]</scope>
    <source>
        <strain evidence="8">JCM 9092</strain>
    </source>
</reference>
<name>A0ABP6M8D3_9ACTN</name>
<evidence type="ECO:0000313" key="7">
    <source>
        <dbReference type="EMBL" id="GAA3083322.1"/>
    </source>
</evidence>
<comment type="catalytic activity">
    <reaction evidence="5">
        <text>[protein]-peptidylproline (omega=180) = [protein]-peptidylproline (omega=0)</text>
        <dbReference type="Rhea" id="RHEA:16237"/>
        <dbReference type="Rhea" id="RHEA-COMP:10747"/>
        <dbReference type="Rhea" id="RHEA-COMP:10748"/>
        <dbReference type="ChEBI" id="CHEBI:83833"/>
        <dbReference type="ChEBI" id="CHEBI:83834"/>
        <dbReference type="EC" id="5.2.1.8"/>
    </reaction>
</comment>
<dbReference type="Pfam" id="PF00160">
    <property type="entry name" value="Pro_isomerase"/>
    <property type="match status" value="1"/>
</dbReference>
<sequence>MAEQLYATLKTNRGDIEVLLHPNHTPKTVKNFVELAQGEREWVNPETGKKTTGRLYDGTVFHRVISGFMIQGGDPLGNGTGGPGYEFEDEFHPDLAFDKPYLLAMANAGPGTNGSQFFVTVSPTAWLTRKHTIFGEVTDPASQKVVDEIAATQTNPRTDRPVNDVVIESVVIETRGA</sequence>
<dbReference type="PROSITE" id="PS50072">
    <property type="entry name" value="CSA_PPIASE_2"/>
    <property type="match status" value="1"/>
</dbReference>
<evidence type="ECO:0000256" key="5">
    <source>
        <dbReference type="RuleBase" id="RU363019"/>
    </source>
</evidence>
<dbReference type="PRINTS" id="PR00153">
    <property type="entry name" value="CSAPPISMRASE"/>
</dbReference>
<dbReference type="GO" id="GO:0016853">
    <property type="term" value="F:isomerase activity"/>
    <property type="evidence" value="ECO:0007669"/>
    <property type="project" value="UniProtKB-KW"/>
</dbReference>
<dbReference type="PIRSF" id="PIRSF001467">
    <property type="entry name" value="Peptidylpro_ismrse"/>
    <property type="match status" value="1"/>
</dbReference>
<dbReference type="InterPro" id="IPR002130">
    <property type="entry name" value="Cyclophilin-type_PPIase_dom"/>
</dbReference>
<accession>A0ABP6M8D3</accession>
<dbReference type="EC" id="5.2.1.8" evidence="5"/>
<protein>
    <recommendedName>
        <fullName evidence="5">Peptidyl-prolyl cis-trans isomerase</fullName>
        <shortName evidence="5">PPIase</shortName>
        <ecNumber evidence="5">5.2.1.8</ecNumber>
    </recommendedName>
</protein>
<evidence type="ECO:0000256" key="4">
    <source>
        <dbReference type="ARBA" id="ARBA00023235"/>
    </source>
</evidence>
<dbReference type="RefSeq" id="WP_344518529.1">
    <property type="nucleotide sequence ID" value="NZ_BAAAUG010000010.1"/>
</dbReference>